<keyword evidence="2" id="KW-1185">Reference proteome</keyword>
<accession>A0A5B7E452</accession>
<protein>
    <submittedName>
        <fullName evidence="1">Uncharacterized protein</fullName>
    </submittedName>
</protein>
<comment type="caution">
    <text evidence="1">The sequence shown here is derived from an EMBL/GenBank/DDBJ whole genome shotgun (WGS) entry which is preliminary data.</text>
</comment>
<proteinExistence type="predicted"/>
<name>A0A5B7E452_PORTR</name>
<gene>
    <name evidence="1" type="ORF">E2C01_021395</name>
</gene>
<dbReference type="EMBL" id="VSRR010001872">
    <property type="protein sequence ID" value="MPC28199.1"/>
    <property type="molecule type" value="Genomic_DNA"/>
</dbReference>
<evidence type="ECO:0000313" key="1">
    <source>
        <dbReference type="EMBL" id="MPC28199.1"/>
    </source>
</evidence>
<sequence length="139" mass="16461">MFLVHKSFIQCHLAYFYLLQETLSQSCEERKKKLGNLGSNQTWQHWSDWLTGRPPVSHRPRVHMSHRHVTVDVRMEDLVYLDRGQMLMRNGTRQVKSTHQLQRHTNSSDLVRSYIRLSQTVSHLSSKSTKAEKHPHYII</sequence>
<dbReference type="AlphaFoldDB" id="A0A5B7E452"/>
<dbReference type="Proteomes" id="UP000324222">
    <property type="component" value="Unassembled WGS sequence"/>
</dbReference>
<evidence type="ECO:0000313" key="2">
    <source>
        <dbReference type="Proteomes" id="UP000324222"/>
    </source>
</evidence>
<reference evidence="1 2" key="1">
    <citation type="submission" date="2019-05" db="EMBL/GenBank/DDBJ databases">
        <title>Another draft genome of Portunus trituberculatus and its Hox gene families provides insights of decapod evolution.</title>
        <authorList>
            <person name="Jeong J.-H."/>
            <person name="Song I."/>
            <person name="Kim S."/>
            <person name="Choi T."/>
            <person name="Kim D."/>
            <person name="Ryu S."/>
            <person name="Kim W."/>
        </authorList>
    </citation>
    <scope>NUCLEOTIDE SEQUENCE [LARGE SCALE GENOMIC DNA]</scope>
    <source>
        <tissue evidence="1">Muscle</tissue>
    </source>
</reference>
<organism evidence="1 2">
    <name type="scientific">Portunus trituberculatus</name>
    <name type="common">Swimming crab</name>
    <name type="synonym">Neptunus trituberculatus</name>
    <dbReference type="NCBI Taxonomy" id="210409"/>
    <lineage>
        <taxon>Eukaryota</taxon>
        <taxon>Metazoa</taxon>
        <taxon>Ecdysozoa</taxon>
        <taxon>Arthropoda</taxon>
        <taxon>Crustacea</taxon>
        <taxon>Multicrustacea</taxon>
        <taxon>Malacostraca</taxon>
        <taxon>Eumalacostraca</taxon>
        <taxon>Eucarida</taxon>
        <taxon>Decapoda</taxon>
        <taxon>Pleocyemata</taxon>
        <taxon>Brachyura</taxon>
        <taxon>Eubrachyura</taxon>
        <taxon>Portunoidea</taxon>
        <taxon>Portunidae</taxon>
        <taxon>Portuninae</taxon>
        <taxon>Portunus</taxon>
    </lineage>
</organism>